<accession>A0A1F7IY86</accession>
<organism evidence="3 4">
    <name type="scientific">Candidatus Roizmanbacteria bacterium RIFCSPLOWO2_01_FULL_38_12</name>
    <dbReference type="NCBI Taxonomy" id="1802061"/>
    <lineage>
        <taxon>Bacteria</taxon>
        <taxon>Candidatus Roizmaniibacteriota</taxon>
    </lineage>
</organism>
<evidence type="ECO:0000256" key="1">
    <source>
        <dbReference type="SAM" id="Phobius"/>
    </source>
</evidence>
<evidence type="ECO:0000313" key="4">
    <source>
        <dbReference type="Proteomes" id="UP000177141"/>
    </source>
</evidence>
<evidence type="ECO:0000313" key="3">
    <source>
        <dbReference type="EMBL" id="OGK48324.1"/>
    </source>
</evidence>
<dbReference type="Pfam" id="PF05569">
    <property type="entry name" value="Peptidase_M56"/>
    <property type="match status" value="1"/>
</dbReference>
<keyword evidence="1" id="KW-0812">Transmembrane</keyword>
<dbReference type="InterPro" id="IPR008756">
    <property type="entry name" value="Peptidase_M56"/>
</dbReference>
<dbReference type="CDD" id="cd07326">
    <property type="entry name" value="M56_BlaR1_MecR1_like"/>
    <property type="match status" value="1"/>
</dbReference>
<sequence>MKKSTLTSSIILVSFSGIIVLLSLTLQKYSQLTFAHIYNICHQAVTSVFTTGIHFVGFGVSAGIILLGFLFLTRALFSFVKTQKNLEVLLQKRVHHEPFKLKNARTTAEIAYDKIILLLSKKEIVFTGGLLLPKIFISTGLVDAMLDKELEAVLIHEKYHLEHKHNLWLFTSDIIVSTLIFIPIFKLLFYTLKTQFEKEADTAVLRSQSSSQHLQRALAIMVGEPLPAYYPGFYSRRTYKVSIRHLAASILSVCLLLSLLFIPFETQTVSANTVEQCGENHNNLYSSQLK</sequence>
<keyword evidence="1" id="KW-1133">Transmembrane helix</keyword>
<feature type="transmembrane region" description="Helical" evidence="1">
    <location>
        <begin position="166"/>
        <end position="189"/>
    </location>
</feature>
<dbReference type="PANTHER" id="PTHR34978:SF3">
    <property type="entry name" value="SLR0241 PROTEIN"/>
    <property type="match status" value="1"/>
</dbReference>
<dbReference type="InterPro" id="IPR052173">
    <property type="entry name" value="Beta-lactam_resp_regulator"/>
</dbReference>
<gene>
    <name evidence="3" type="ORF">A3A93_01650</name>
</gene>
<evidence type="ECO:0000259" key="2">
    <source>
        <dbReference type="Pfam" id="PF05569"/>
    </source>
</evidence>
<keyword evidence="1" id="KW-0472">Membrane</keyword>
<comment type="caution">
    <text evidence="3">The sequence shown here is derived from an EMBL/GenBank/DDBJ whole genome shotgun (WGS) entry which is preliminary data.</text>
</comment>
<proteinExistence type="predicted"/>
<dbReference type="PANTHER" id="PTHR34978">
    <property type="entry name" value="POSSIBLE SENSOR-TRANSDUCER PROTEIN BLAR"/>
    <property type="match status" value="1"/>
</dbReference>
<dbReference type="EMBL" id="MGAL01000017">
    <property type="protein sequence ID" value="OGK48324.1"/>
    <property type="molecule type" value="Genomic_DNA"/>
</dbReference>
<protein>
    <recommendedName>
        <fullName evidence="2">Peptidase M56 domain-containing protein</fullName>
    </recommendedName>
</protein>
<reference evidence="3 4" key="1">
    <citation type="journal article" date="2016" name="Nat. Commun.">
        <title>Thousands of microbial genomes shed light on interconnected biogeochemical processes in an aquifer system.</title>
        <authorList>
            <person name="Anantharaman K."/>
            <person name="Brown C.T."/>
            <person name="Hug L.A."/>
            <person name="Sharon I."/>
            <person name="Castelle C.J."/>
            <person name="Probst A.J."/>
            <person name="Thomas B.C."/>
            <person name="Singh A."/>
            <person name="Wilkins M.J."/>
            <person name="Karaoz U."/>
            <person name="Brodie E.L."/>
            <person name="Williams K.H."/>
            <person name="Hubbard S.S."/>
            <person name="Banfield J.F."/>
        </authorList>
    </citation>
    <scope>NUCLEOTIDE SEQUENCE [LARGE SCALE GENOMIC DNA]</scope>
</reference>
<feature type="transmembrane region" description="Helical" evidence="1">
    <location>
        <begin position="7"/>
        <end position="26"/>
    </location>
</feature>
<feature type="transmembrane region" description="Helical" evidence="1">
    <location>
        <begin position="55"/>
        <end position="77"/>
    </location>
</feature>
<dbReference type="Gene3D" id="3.30.2010.10">
    <property type="entry name" value="Metalloproteases ('zincins'), catalytic domain"/>
    <property type="match status" value="1"/>
</dbReference>
<feature type="transmembrane region" description="Helical" evidence="1">
    <location>
        <begin position="124"/>
        <end position="146"/>
    </location>
</feature>
<feature type="domain" description="Peptidase M56" evidence="2">
    <location>
        <begin position="62"/>
        <end position="211"/>
    </location>
</feature>
<dbReference type="STRING" id="1802061.A3A93_01650"/>
<feature type="transmembrane region" description="Helical" evidence="1">
    <location>
        <begin position="246"/>
        <end position="264"/>
    </location>
</feature>
<dbReference type="AlphaFoldDB" id="A0A1F7IY86"/>
<name>A0A1F7IY86_9BACT</name>
<dbReference type="Proteomes" id="UP000177141">
    <property type="component" value="Unassembled WGS sequence"/>
</dbReference>